<evidence type="ECO:0000256" key="2">
    <source>
        <dbReference type="ARBA" id="ARBA00004370"/>
    </source>
</evidence>
<dbReference type="PANTHER" id="PTHR45339:SF3">
    <property type="entry name" value="HISTIDINE KINASE"/>
    <property type="match status" value="1"/>
</dbReference>
<dbReference type="SMART" id="SM00448">
    <property type="entry name" value="REC"/>
    <property type="match status" value="2"/>
</dbReference>
<dbReference type="Pfam" id="PF00989">
    <property type="entry name" value="PAS"/>
    <property type="match status" value="1"/>
</dbReference>
<dbReference type="NCBIfam" id="TIGR00229">
    <property type="entry name" value="sensory_box"/>
    <property type="match status" value="1"/>
</dbReference>
<organism evidence="17 18">
    <name type="scientific">Pseudaquabacterium pictum</name>
    <dbReference type="NCBI Taxonomy" id="2315236"/>
    <lineage>
        <taxon>Bacteria</taxon>
        <taxon>Pseudomonadati</taxon>
        <taxon>Pseudomonadota</taxon>
        <taxon>Betaproteobacteria</taxon>
        <taxon>Burkholderiales</taxon>
        <taxon>Sphaerotilaceae</taxon>
        <taxon>Pseudaquabacterium</taxon>
    </lineage>
</organism>
<dbReference type="AlphaFoldDB" id="A0A480B128"/>
<keyword evidence="8" id="KW-0902">Two-component regulatory system</keyword>
<dbReference type="CDD" id="cd06225">
    <property type="entry name" value="HAMP"/>
    <property type="match status" value="1"/>
</dbReference>
<dbReference type="PROSITE" id="PS50109">
    <property type="entry name" value="HIS_KIN"/>
    <property type="match status" value="1"/>
</dbReference>
<dbReference type="InterPro" id="IPR036097">
    <property type="entry name" value="HisK_dim/P_sf"/>
</dbReference>
<dbReference type="SUPFAM" id="SSF55874">
    <property type="entry name" value="ATPase domain of HSP90 chaperone/DNA topoisomerase II/histidine kinase"/>
    <property type="match status" value="1"/>
</dbReference>
<feature type="domain" description="Histidine kinase" evidence="13">
    <location>
        <begin position="424"/>
        <end position="643"/>
    </location>
</feature>
<dbReference type="Gene3D" id="3.30.565.10">
    <property type="entry name" value="Histidine kinase-like ATPase, C-terminal domain"/>
    <property type="match status" value="1"/>
</dbReference>
<dbReference type="Gene3D" id="1.20.120.160">
    <property type="entry name" value="HPT domain"/>
    <property type="match status" value="1"/>
</dbReference>
<dbReference type="SUPFAM" id="SSF55785">
    <property type="entry name" value="PYP-like sensor domain (PAS domain)"/>
    <property type="match status" value="1"/>
</dbReference>
<keyword evidence="4 12" id="KW-0597">Phosphoprotein</keyword>
<dbReference type="InterPro" id="IPR000014">
    <property type="entry name" value="PAS"/>
</dbReference>
<dbReference type="EMBL" id="BJCL01000011">
    <property type="protein sequence ID" value="GCL64748.1"/>
    <property type="molecule type" value="Genomic_DNA"/>
</dbReference>
<name>A0A480B128_9BURK</name>
<evidence type="ECO:0000313" key="18">
    <source>
        <dbReference type="Proteomes" id="UP000301751"/>
    </source>
</evidence>
<dbReference type="PROSITE" id="PS50885">
    <property type="entry name" value="HAMP"/>
    <property type="match status" value="1"/>
</dbReference>
<dbReference type="InterPro" id="IPR036641">
    <property type="entry name" value="HPT_dom_sf"/>
</dbReference>
<comment type="subcellular location">
    <subcellularLocation>
        <location evidence="2">Membrane</location>
    </subcellularLocation>
</comment>
<dbReference type="Pfam" id="PF00072">
    <property type="entry name" value="Response_reg"/>
    <property type="match status" value="2"/>
</dbReference>
<evidence type="ECO:0000256" key="4">
    <source>
        <dbReference type="ARBA" id="ARBA00022553"/>
    </source>
</evidence>
<evidence type="ECO:0000256" key="11">
    <source>
        <dbReference type="ARBA" id="ARBA00070152"/>
    </source>
</evidence>
<evidence type="ECO:0000259" key="16">
    <source>
        <dbReference type="PROSITE" id="PS50885"/>
    </source>
</evidence>
<dbReference type="InterPro" id="IPR003594">
    <property type="entry name" value="HATPase_dom"/>
</dbReference>
<evidence type="ECO:0000256" key="3">
    <source>
        <dbReference type="ARBA" id="ARBA00012438"/>
    </source>
</evidence>
<dbReference type="RefSeq" id="WP_137734476.1">
    <property type="nucleotide sequence ID" value="NZ_BJCL01000011.1"/>
</dbReference>
<sequence>MTARRHPRMRSLLLLAVLLITLGGGAVSLLVGLRSDARHAWDDAQRHARGELARLVVVAEREATLHPALLDELVALASTDVRVVHALILTPDGTVLSSSRTVEVGRAAASLDGVPPAWLGGLQGSGRARLQTDVDAQRLVLAQAFAWPAAPGELRGLGQGTVLLHLDLGPTLAAVRAEGLQQRAWPLAWVVLAALLLLAGLERIVVRPLQRLGDAAQALGDGELSRQVPATRAAELQAVGEAFNRMARSLADGLGRLAASEQRQRELFAAAPDAMLTVTPDGRIDSFNAAAERLFGHAAAQAIGQPLDLLLPADVRAGHPQRMAGFAAEGAGARRMAPSRIVEGLHRDGHRLQLEVGIARVDLGDTWRFTAVARDVAARLALEAALAAQRDQLEATVTARTAELARSRDEAQAATRAKSEFLANMSHEIRTPMNAIIGLAHLMRRDASSPQRGYLAKLDGAAHHLLGVLNDILDYSKIEAGKLSLAPQDFALDQLVDDVCHLVAARAGEKGLELVQRLDPALPTWRHGDDLRLRQVLINLVGNAVKFTHSGHISLRVGPGEGGTVQFVVADTGIGIGPAERARIFQPFEQADSPASRRLGGTGLGLAISRALVQAMGGTLVLDPQPDASAGGSCFRFSLPLPPAASPAPPPPRMPAAGQRALVVDDLAEARAVLVEQLQALGLLAEAVADGPQALARVARADAAGTPFHVCLVDWRLPGDDGLALLQRLQALPLAHRPALLLATAFGAQLPAPLPANLARLRVLDKPVALPGLQRALADVLGLAGPSPPLPPAPVPLEVQLRQRHGRQPDQPPGARLLLVEDNPLNQEVALQLLQDAGLQADLARDGLEAVARVTDQAYALVLMDVQMPRLDGLGATRAIRALPGRAGLPILAMTAGTQADERAACLAAGMNDVITKPVDPDDLYAALLRWLPAAAAPAALAAPLTASAPGPVAPLAEPWQQVPGLDATAGLRLVGGRPAIYLRVLQRFVAHHGGDAALLRQAADAGAGDEIRRLCHVLKSVAGALGAHGVAAQAALVEAAPADTVAVAALAGALQALLDALVPVVDAGV</sequence>
<evidence type="ECO:0000313" key="17">
    <source>
        <dbReference type="EMBL" id="GCL64748.1"/>
    </source>
</evidence>
<comment type="caution">
    <text evidence="17">The sequence shown here is derived from an EMBL/GenBank/DDBJ whole genome shotgun (WGS) entry which is preliminary data.</text>
</comment>
<dbReference type="InterPro" id="IPR011006">
    <property type="entry name" value="CheY-like_superfamily"/>
</dbReference>
<evidence type="ECO:0000256" key="5">
    <source>
        <dbReference type="ARBA" id="ARBA00022679"/>
    </source>
</evidence>
<keyword evidence="18" id="KW-1185">Reference proteome</keyword>
<comment type="catalytic activity">
    <reaction evidence="1">
        <text>ATP + protein L-histidine = ADP + protein N-phospho-L-histidine.</text>
        <dbReference type="EC" id="2.7.13.3"/>
    </reaction>
</comment>
<feature type="domain" description="PAS" evidence="15">
    <location>
        <begin position="260"/>
        <end position="314"/>
    </location>
</feature>
<dbReference type="OrthoDB" id="5290456at2"/>
<dbReference type="CDD" id="cd17546">
    <property type="entry name" value="REC_hyHK_CKI1_RcsC-like"/>
    <property type="match status" value="1"/>
</dbReference>
<dbReference type="Gene3D" id="6.10.340.10">
    <property type="match status" value="1"/>
</dbReference>
<keyword evidence="9" id="KW-0843">Virulence</keyword>
<dbReference type="Gene3D" id="1.10.287.130">
    <property type="match status" value="1"/>
</dbReference>
<evidence type="ECO:0000256" key="10">
    <source>
        <dbReference type="ARBA" id="ARBA00058004"/>
    </source>
</evidence>
<dbReference type="GO" id="GO:0005886">
    <property type="term" value="C:plasma membrane"/>
    <property type="evidence" value="ECO:0007669"/>
    <property type="project" value="UniProtKB-SubCell"/>
</dbReference>
<evidence type="ECO:0000256" key="8">
    <source>
        <dbReference type="ARBA" id="ARBA00023012"/>
    </source>
</evidence>
<dbReference type="Gene3D" id="3.40.50.2300">
    <property type="match status" value="2"/>
</dbReference>
<evidence type="ECO:0000256" key="12">
    <source>
        <dbReference type="PROSITE-ProRule" id="PRU00169"/>
    </source>
</evidence>
<evidence type="ECO:0000256" key="6">
    <source>
        <dbReference type="ARBA" id="ARBA00022729"/>
    </source>
</evidence>
<dbReference type="InterPro" id="IPR008207">
    <property type="entry name" value="Sig_transdc_His_kin_Hpt_dom"/>
</dbReference>
<dbReference type="CDD" id="cd16922">
    <property type="entry name" value="HATPase_EvgS-ArcB-TorS-like"/>
    <property type="match status" value="1"/>
</dbReference>
<dbReference type="PRINTS" id="PR00344">
    <property type="entry name" value="BCTRLSENSOR"/>
</dbReference>
<feature type="modified residue" description="4-aspartylphosphate" evidence="12">
    <location>
        <position position="865"/>
    </location>
</feature>
<dbReference type="EC" id="2.7.13.3" evidence="3"/>
<keyword evidence="5" id="KW-0808">Transferase</keyword>
<dbReference type="InterPro" id="IPR005467">
    <property type="entry name" value="His_kinase_dom"/>
</dbReference>
<dbReference type="SUPFAM" id="SSF158472">
    <property type="entry name" value="HAMP domain-like"/>
    <property type="match status" value="1"/>
</dbReference>
<dbReference type="FunFam" id="3.30.565.10:FF:000010">
    <property type="entry name" value="Sensor histidine kinase RcsC"/>
    <property type="match status" value="1"/>
</dbReference>
<dbReference type="GO" id="GO:0006355">
    <property type="term" value="P:regulation of DNA-templated transcription"/>
    <property type="evidence" value="ECO:0007669"/>
    <property type="project" value="InterPro"/>
</dbReference>
<dbReference type="InterPro" id="IPR035965">
    <property type="entry name" value="PAS-like_dom_sf"/>
</dbReference>
<dbReference type="SUPFAM" id="SSF47384">
    <property type="entry name" value="Homodimeric domain of signal transducing histidine kinase"/>
    <property type="match status" value="1"/>
</dbReference>
<dbReference type="SMART" id="SM00387">
    <property type="entry name" value="HATPase_c"/>
    <property type="match status" value="1"/>
</dbReference>
<gene>
    <name evidence="17" type="ORF">AQPW35_38290</name>
</gene>
<comment type="function">
    <text evidence="10">Member of the two-component regulatory system BvgS/BvgA. Phosphorylates BvgA via a four-step phosphorelay in response to environmental signals.</text>
</comment>
<keyword evidence="7" id="KW-0418">Kinase</keyword>
<dbReference type="Pfam" id="PF01627">
    <property type="entry name" value="Hpt"/>
    <property type="match status" value="1"/>
</dbReference>
<dbReference type="GO" id="GO:0005524">
    <property type="term" value="F:ATP binding"/>
    <property type="evidence" value="ECO:0007669"/>
    <property type="project" value="UniProtKB-KW"/>
</dbReference>
<dbReference type="InterPro" id="IPR004358">
    <property type="entry name" value="Sig_transdc_His_kin-like_C"/>
</dbReference>
<feature type="modified residue" description="4-aspartylphosphate" evidence="12">
    <location>
        <position position="714"/>
    </location>
</feature>
<dbReference type="Gene3D" id="3.30.450.20">
    <property type="entry name" value="PAS domain"/>
    <property type="match status" value="1"/>
</dbReference>
<dbReference type="SUPFAM" id="SSF47226">
    <property type="entry name" value="Histidine-containing phosphotransfer domain, HPT domain"/>
    <property type="match status" value="1"/>
</dbReference>
<evidence type="ECO:0000256" key="9">
    <source>
        <dbReference type="ARBA" id="ARBA00023026"/>
    </source>
</evidence>
<dbReference type="PROSITE" id="PS50110">
    <property type="entry name" value="RESPONSE_REGULATORY"/>
    <property type="match status" value="2"/>
</dbReference>
<dbReference type="SMART" id="SM00388">
    <property type="entry name" value="HisKA"/>
    <property type="match status" value="1"/>
</dbReference>
<dbReference type="SMART" id="SM00304">
    <property type="entry name" value="HAMP"/>
    <property type="match status" value="1"/>
</dbReference>
<dbReference type="Pfam" id="PF00672">
    <property type="entry name" value="HAMP"/>
    <property type="match status" value="1"/>
</dbReference>
<dbReference type="InterPro" id="IPR013767">
    <property type="entry name" value="PAS_fold"/>
</dbReference>
<feature type="domain" description="Response regulatory" evidence="14">
    <location>
        <begin position="660"/>
        <end position="781"/>
    </location>
</feature>
<accession>A0A480B128</accession>
<evidence type="ECO:0000259" key="14">
    <source>
        <dbReference type="PROSITE" id="PS50110"/>
    </source>
</evidence>
<dbReference type="CDD" id="cd00082">
    <property type="entry name" value="HisKA"/>
    <property type="match status" value="1"/>
</dbReference>
<dbReference type="PANTHER" id="PTHR45339">
    <property type="entry name" value="HYBRID SIGNAL TRANSDUCTION HISTIDINE KINASE J"/>
    <property type="match status" value="1"/>
</dbReference>
<evidence type="ECO:0000259" key="13">
    <source>
        <dbReference type="PROSITE" id="PS50109"/>
    </source>
</evidence>
<dbReference type="Pfam" id="PF02518">
    <property type="entry name" value="HATPase_c"/>
    <property type="match status" value="1"/>
</dbReference>
<dbReference type="PROSITE" id="PS50112">
    <property type="entry name" value="PAS"/>
    <property type="match status" value="1"/>
</dbReference>
<evidence type="ECO:0000256" key="7">
    <source>
        <dbReference type="ARBA" id="ARBA00022777"/>
    </source>
</evidence>
<feature type="domain" description="Response regulatory" evidence="14">
    <location>
        <begin position="816"/>
        <end position="932"/>
    </location>
</feature>
<dbReference type="InterPro" id="IPR036890">
    <property type="entry name" value="HATPase_C_sf"/>
</dbReference>
<dbReference type="InterPro" id="IPR001789">
    <property type="entry name" value="Sig_transdc_resp-reg_receiver"/>
</dbReference>
<proteinExistence type="predicted"/>
<reference evidence="18" key="1">
    <citation type="submission" date="2019-03" db="EMBL/GenBank/DDBJ databases">
        <title>Aquabacterium pictum sp.nov., the first bacteriochlorophyll a-containing freshwater bacterium in the genus Aquabacterium of the class Betaproteobacteria.</title>
        <authorList>
            <person name="Hirose S."/>
            <person name="Tank M."/>
            <person name="Hara E."/>
            <person name="Tamaki H."/>
            <person name="Takaichi S."/>
            <person name="Haruta S."/>
            <person name="Hanada S."/>
        </authorList>
    </citation>
    <scope>NUCLEOTIDE SEQUENCE [LARGE SCALE GENOMIC DNA]</scope>
    <source>
        <strain evidence="18">W35</strain>
    </source>
</reference>
<protein>
    <recommendedName>
        <fullName evidence="11">Virulence sensor protein BvgS</fullName>
        <ecNumber evidence="3">2.7.13.3</ecNumber>
    </recommendedName>
</protein>
<evidence type="ECO:0000259" key="15">
    <source>
        <dbReference type="PROSITE" id="PS50112"/>
    </source>
</evidence>
<dbReference type="CDD" id="cd00156">
    <property type="entry name" value="REC"/>
    <property type="match status" value="1"/>
</dbReference>
<dbReference type="InterPro" id="IPR003660">
    <property type="entry name" value="HAMP_dom"/>
</dbReference>
<dbReference type="InterPro" id="IPR003661">
    <property type="entry name" value="HisK_dim/P_dom"/>
</dbReference>
<dbReference type="Pfam" id="PF00512">
    <property type="entry name" value="HisKA"/>
    <property type="match status" value="1"/>
</dbReference>
<dbReference type="SMART" id="SM00091">
    <property type="entry name" value="PAS"/>
    <property type="match status" value="1"/>
</dbReference>
<feature type="domain" description="HAMP" evidence="16">
    <location>
        <begin position="203"/>
        <end position="255"/>
    </location>
</feature>
<dbReference type="Proteomes" id="UP000301751">
    <property type="component" value="Unassembled WGS sequence"/>
</dbReference>
<keyword evidence="6" id="KW-0732">Signal</keyword>
<dbReference type="SUPFAM" id="SSF52172">
    <property type="entry name" value="CheY-like"/>
    <property type="match status" value="2"/>
</dbReference>
<evidence type="ECO:0000256" key="1">
    <source>
        <dbReference type="ARBA" id="ARBA00000085"/>
    </source>
</evidence>
<dbReference type="GO" id="GO:0000155">
    <property type="term" value="F:phosphorelay sensor kinase activity"/>
    <property type="evidence" value="ECO:0007669"/>
    <property type="project" value="InterPro"/>
</dbReference>
<dbReference type="CDD" id="cd00130">
    <property type="entry name" value="PAS"/>
    <property type="match status" value="1"/>
</dbReference>